<evidence type="ECO:0000313" key="2">
    <source>
        <dbReference type="Proteomes" id="UP000724584"/>
    </source>
</evidence>
<proteinExistence type="predicted"/>
<name>A0ACB7PGT7_9PEZI</name>
<comment type="caution">
    <text evidence="1">The sequence shown here is derived from an EMBL/GenBank/DDBJ whole genome shotgun (WGS) entry which is preliminary data.</text>
</comment>
<organism evidence="1 2">
    <name type="scientific">Chaetomium tenue</name>
    <dbReference type="NCBI Taxonomy" id="1854479"/>
    <lineage>
        <taxon>Eukaryota</taxon>
        <taxon>Fungi</taxon>
        <taxon>Dikarya</taxon>
        <taxon>Ascomycota</taxon>
        <taxon>Pezizomycotina</taxon>
        <taxon>Sordariomycetes</taxon>
        <taxon>Sordariomycetidae</taxon>
        <taxon>Sordariales</taxon>
        <taxon>Chaetomiaceae</taxon>
        <taxon>Chaetomium</taxon>
    </lineage>
</organism>
<reference evidence="1 2" key="1">
    <citation type="journal article" date="2021" name="Nat. Commun.">
        <title>Genetic determinants of endophytism in the Arabidopsis root mycobiome.</title>
        <authorList>
            <person name="Mesny F."/>
            <person name="Miyauchi S."/>
            <person name="Thiergart T."/>
            <person name="Pickel B."/>
            <person name="Atanasova L."/>
            <person name="Karlsson M."/>
            <person name="Huettel B."/>
            <person name="Barry K.W."/>
            <person name="Haridas S."/>
            <person name="Chen C."/>
            <person name="Bauer D."/>
            <person name="Andreopoulos W."/>
            <person name="Pangilinan J."/>
            <person name="LaButti K."/>
            <person name="Riley R."/>
            <person name="Lipzen A."/>
            <person name="Clum A."/>
            <person name="Drula E."/>
            <person name="Henrissat B."/>
            <person name="Kohler A."/>
            <person name="Grigoriev I.V."/>
            <person name="Martin F.M."/>
            <person name="Hacquard S."/>
        </authorList>
    </citation>
    <scope>NUCLEOTIDE SEQUENCE [LARGE SCALE GENOMIC DNA]</scope>
    <source>
        <strain evidence="1 2">MPI-SDFR-AT-0079</strain>
    </source>
</reference>
<keyword evidence="2" id="KW-1185">Reference proteome</keyword>
<evidence type="ECO:0000313" key="1">
    <source>
        <dbReference type="EMBL" id="KAH6640278.1"/>
    </source>
</evidence>
<gene>
    <name evidence="1" type="ORF">F5144DRAFT_89566</name>
</gene>
<dbReference type="Proteomes" id="UP000724584">
    <property type="component" value="Unassembled WGS sequence"/>
</dbReference>
<dbReference type="EMBL" id="JAGIZQ010000002">
    <property type="protein sequence ID" value="KAH6640278.1"/>
    <property type="molecule type" value="Genomic_DNA"/>
</dbReference>
<accession>A0ACB7PGT7</accession>
<sequence length="1097" mass="119351">MTGRAVHVSSSSTPPTKDIEGIENAHPTPLPAMDASTPLPDQARALVAVLAAQCTQGFGSMSASVYDTAWLSMIHKSGDWLFPECFDFILDEQLPSGAWESYATPLDGILNTAAALLALKKHLQKLDPERRHDHLHDDWLFRSHRAEAALKDMLHDWDVESTDQVGFEILVVSLLTLLEKEANVSVDFPGYGTLRSLRDAKLAKLPPSTLYKMPSTLYHALEAFIGHIDFDRVRPWRQADGSMMGSPAATAAYLMNSSTWDNEAEAYLRRVLHRKQASKASHGSVPCAWPTTLFEVSWVLTALSTAGIVIGDAQKSVLGNLLRETLLAQKGLLGFAPGSLPDVDDTAKGIEALNYLDQGDSVSVDGLIQTYEAAEHFMTYPGERNASFSANCNVLILLLVRNDRDQYVSQIAKVTRFLTRSVLEGHVKEKWHLNELYWMMYLARGFALLAQHHELSQAVFDLVPSLREDVPLASLSILMRIIGTQKVDGSWDGVCEVTSYGILALASLEKIPWIRQLDTGRIVAGMALGKAFLNSNRDAWAKGRHLWIEKVTYSSPVLSEAYCRAAAAVPLPTTVYPQPGASEPQAAVSVNKKVLMGIRMAGSLIARTPLFSKTDPWSLRVAEMQAYFSMQVLQRHPVDVFPRTAKGKDKYLFIIPLALTASALEAGGGLGAVSHSVLYEMMVLSVLNFHADEYMEGVVEKHFEGRLDSVRAVVRELFAEIQLGSNSTEGDGVAGAVNGHNGSSVREQARGDSQPTIADVKAVLGRFVRRILHHPAVVSSATSLQTRLAFELQTFLLAHITHAEDNHRLRAQLDQAQATVHSGNGNGHTNGSSNGHTNGSSNGHSGSNGNTNGSSNGHSNGSSNGHADGNGHANGNGTSTQSPSTTSATPTYHNPGRTFYHWVRSTSADHTSCPFSFVFFDCLIHAAAAPKTTTSHTTSPIPTLFTTSTRTAYLTESAARHLASLCRMYNDAGSAARDADERALNSLNFPEFTSTSTSITTTPTPTTTQGHKRKRDHAVGDKEKQTGDKKGVRDPNDELLWLAGYERRGLETATELLEAELGENARLVGALRLFARVTDLYGQIYVLRDVGTRTGGK</sequence>
<protein>
    <submittedName>
        <fullName evidence="1">Uncharacterized protein</fullName>
    </submittedName>
</protein>